<dbReference type="Gene3D" id="3.40.50.1000">
    <property type="entry name" value="HAD superfamily/HAD-like"/>
    <property type="match status" value="1"/>
</dbReference>
<dbReference type="Proteomes" id="UP001179600">
    <property type="component" value="Chromosome"/>
</dbReference>
<dbReference type="PROSITE" id="PS01228">
    <property type="entry name" value="COF_1"/>
    <property type="match status" value="1"/>
</dbReference>
<sequence>MIKIVFFDIDGTLVNDSAKVLPSTRMAIDLLKNKGIICAIATGRGPYRLDRQVDGMEMDVYVTYNGQFTYTANQKEILREEPLAPETVETIIRIAKDQQYSLLLGEANQLRGSRFMLFAQKPYAKRLKRYLPKSDAVLQKMQQLKSWIKSRCRGKNRVKWTKKPVYQIIMMLSKAEQVAIEKDLPPCKITRSNPYSADIISEEGSKMKGIEAVLDYYSLQVEEAAAFGDSWNDSEMLNGVGIGVAMGNAAEEIKKQADIITTSHNEDGIARGLYLAGILNEDEWKVVQQYRK</sequence>
<dbReference type="EMBL" id="CP116507">
    <property type="protein sequence ID" value="WCG22639.1"/>
    <property type="molecule type" value="Genomic_DNA"/>
</dbReference>
<dbReference type="SFLD" id="SFLDS00003">
    <property type="entry name" value="Haloacid_Dehalogenase"/>
    <property type="match status" value="1"/>
</dbReference>
<protein>
    <submittedName>
        <fullName evidence="1">Cof-type HAD-IIB family hydrolase</fullName>
    </submittedName>
</protein>
<dbReference type="AlphaFoldDB" id="A0AAF0BG43"/>
<dbReference type="NCBIfam" id="TIGR00099">
    <property type="entry name" value="Cof-subfamily"/>
    <property type="match status" value="1"/>
</dbReference>
<dbReference type="GO" id="GO:0005829">
    <property type="term" value="C:cytosol"/>
    <property type="evidence" value="ECO:0007669"/>
    <property type="project" value="TreeGrafter"/>
</dbReference>
<dbReference type="InterPro" id="IPR036412">
    <property type="entry name" value="HAD-like_sf"/>
</dbReference>
<dbReference type="RefSeq" id="WP_272163310.1">
    <property type="nucleotide sequence ID" value="NZ_CP116507.1"/>
</dbReference>
<dbReference type="InterPro" id="IPR023214">
    <property type="entry name" value="HAD_sf"/>
</dbReference>
<dbReference type="InterPro" id="IPR006379">
    <property type="entry name" value="HAD-SF_hydro_IIB"/>
</dbReference>
<keyword evidence="1" id="KW-0378">Hydrolase</keyword>
<dbReference type="PROSITE" id="PS01229">
    <property type="entry name" value="COF_2"/>
    <property type="match status" value="1"/>
</dbReference>
<name>A0AAF0BG43_9ENTE</name>
<evidence type="ECO:0000313" key="1">
    <source>
        <dbReference type="EMBL" id="WCG22639.1"/>
    </source>
</evidence>
<dbReference type="InterPro" id="IPR000150">
    <property type="entry name" value="Cof"/>
</dbReference>
<reference evidence="1" key="1">
    <citation type="submission" date="2023-01" db="EMBL/GenBank/DDBJ databases">
        <title>Oxazolidinone resistance genes in florfenicol resistant enterococci from beef cattle and veal calves at slaughter.</title>
        <authorList>
            <person name="Biggel M."/>
        </authorList>
    </citation>
    <scope>NUCLEOTIDE SEQUENCE</scope>
    <source>
        <strain evidence="1">K204-1</strain>
    </source>
</reference>
<dbReference type="SFLD" id="SFLDG01140">
    <property type="entry name" value="C2.B:_Phosphomannomutase_and_P"/>
    <property type="match status" value="1"/>
</dbReference>
<dbReference type="PANTHER" id="PTHR10000:SF25">
    <property type="entry name" value="PHOSPHATASE YKRA-RELATED"/>
    <property type="match status" value="1"/>
</dbReference>
<proteinExistence type="predicted"/>
<evidence type="ECO:0000313" key="2">
    <source>
        <dbReference type="Proteomes" id="UP001179600"/>
    </source>
</evidence>
<dbReference type="Pfam" id="PF08282">
    <property type="entry name" value="Hydrolase_3"/>
    <property type="match status" value="1"/>
</dbReference>
<gene>
    <name evidence="1" type="ORF">PML95_09660</name>
</gene>
<dbReference type="SUPFAM" id="SSF56784">
    <property type="entry name" value="HAD-like"/>
    <property type="match status" value="1"/>
</dbReference>
<accession>A0AAF0BG43</accession>
<dbReference type="NCBIfam" id="TIGR01484">
    <property type="entry name" value="HAD-SF-IIB"/>
    <property type="match status" value="1"/>
</dbReference>
<organism evidence="1 2">
    <name type="scientific">Vagococcus lutrae</name>
    <dbReference type="NCBI Taxonomy" id="81947"/>
    <lineage>
        <taxon>Bacteria</taxon>
        <taxon>Bacillati</taxon>
        <taxon>Bacillota</taxon>
        <taxon>Bacilli</taxon>
        <taxon>Lactobacillales</taxon>
        <taxon>Enterococcaceae</taxon>
        <taxon>Vagococcus</taxon>
    </lineage>
</organism>
<dbReference type="GO" id="GO:0000287">
    <property type="term" value="F:magnesium ion binding"/>
    <property type="evidence" value="ECO:0007669"/>
    <property type="project" value="TreeGrafter"/>
</dbReference>
<dbReference type="PANTHER" id="PTHR10000">
    <property type="entry name" value="PHOSPHOSERINE PHOSPHATASE"/>
    <property type="match status" value="1"/>
</dbReference>
<dbReference type="GO" id="GO:0016791">
    <property type="term" value="F:phosphatase activity"/>
    <property type="evidence" value="ECO:0007669"/>
    <property type="project" value="UniProtKB-ARBA"/>
</dbReference>
<dbReference type="Gene3D" id="3.30.1240.10">
    <property type="match status" value="1"/>
</dbReference>